<organism evidence="3 4">
    <name type="scientific">Monosiga brevicollis</name>
    <name type="common">Choanoflagellate</name>
    <dbReference type="NCBI Taxonomy" id="81824"/>
    <lineage>
        <taxon>Eukaryota</taxon>
        <taxon>Choanoflagellata</taxon>
        <taxon>Craspedida</taxon>
        <taxon>Salpingoecidae</taxon>
        <taxon>Monosiga</taxon>
    </lineage>
</organism>
<evidence type="ECO:0000313" key="3">
    <source>
        <dbReference type="EMBL" id="EDQ84091.1"/>
    </source>
</evidence>
<protein>
    <submittedName>
        <fullName evidence="3">Uncharacterized protein</fullName>
    </submittedName>
</protein>
<dbReference type="Proteomes" id="UP000001357">
    <property type="component" value="Unassembled WGS sequence"/>
</dbReference>
<dbReference type="GeneID" id="5896359"/>
<reference evidence="3 4" key="1">
    <citation type="journal article" date="2008" name="Nature">
        <title>The genome of the choanoflagellate Monosiga brevicollis and the origin of metazoans.</title>
        <authorList>
            <consortium name="JGI Sequencing"/>
            <person name="King N."/>
            <person name="Westbrook M.J."/>
            <person name="Young S.L."/>
            <person name="Kuo A."/>
            <person name="Abedin M."/>
            <person name="Chapman J."/>
            <person name="Fairclough S."/>
            <person name="Hellsten U."/>
            <person name="Isogai Y."/>
            <person name="Letunic I."/>
            <person name="Marr M."/>
            <person name="Pincus D."/>
            <person name="Putnam N."/>
            <person name="Rokas A."/>
            <person name="Wright K.J."/>
            <person name="Zuzow R."/>
            <person name="Dirks W."/>
            <person name="Good M."/>
            <person name="Goodstein D."/>
            <person name="Lemons D."/>
            <person name="Li W."/>
            <person name="Lyons J.B."/>
            <person name="Morris A."/>
            <person name="Nichols S."/>
            <person name="Richter D.J."/>
            <person name="Salamov A."/>
            <person name="Bork P."/>
            <person name="Lim W.A."/>
            <person name="Manning G."/>
            <person name="Miller W.T."/>
            <person name="McGinnis W."/>
            <person name="Shapiro H."/>
            <person name="Tjian R."/>
            <person name="Grigoriev I.V."/>
            <person name="Rokhsar D."/>
        </authorList>
    </citation>
    <scope>NUCLEOTIDE SEQUENCE [LARGE SCALE GENOMIC DNA]</scope>
    <source>
        <strain evidence="4">MX1 / ATCC 50154</strain>
    </source>
</reference>
<gene>
    <name evidence="3" type="ORF">MONBRDRAFT_39387</name>
</gene>
<name>A9VEF1_MONBE</name>
<keyword evidence="2" id="KW-1133">Transmembrane helix</keyword>
<evidence type="ECO:0000313" key="4">
    <source>
        <dbReference type="Proteomes" id="UP000001357"/>
    </source>
</evidence>
<dbReference type="AlphaFoldDB" id="A9VEF1"/>
<keyword evidence="2" id="KW-0472">Membrane</keyword>
<dbReference type="RefSeq" id="XP_001751098.1">
    <property type="nucleotide sequence ID" value="XM_001751046.1"/>
</dbReference>
<keyword evidence="2" id="KW-0812">Transmembrane</keyword>
<feature type="transmembrane region" description="Helical" evidence="2">
    <location>
        <begin position="300"/>
        <end position="322"/>
    </location>
</feature>
<feature type="region of interest" description="Disordered" evidence="1">
    <location>
        <begin position="176"/>
        <end position="195"/>
    </location>
</feature>
<dbReference type="EMBL" id="CH991634">
    <property type="protein sequence ID" value="EDQ84091.1"/>
    <property type="molecule type" value="Genomic_DNA"/>
</dbReference>
<keyword evidence="4" id="KW-1185">Reference proteome</keyword>
<feature type="region of interest" description="Disordered" evidence="1">
    <location>
        <begin position="1"/>
        <end position="20"/>
    </location>
</feature>
<evidence type="ECO:0000256" key="1">
    <source>
        <dbReference type="SAM" id="MobiDB-lite"/>
    </source>
</evidence>
<sequence>MPPPRTELTNATLNATTTAADGLTAVSTSENKEHQTGGLPTAVSTPGDAAESTAATTEASGNHSAVRRSTDEDGVPSTTSLYIEVMTEYLTAVATEAGLGPREFVHFDVWTDNYLPLDETLEAGDSIVVRILFGSVEDYAAFMRVVVKDNVTRAEGLPMLARCPYPSSFMVLESSEDAGTAGPNATEWTTGSPLEDGTNDGTNQTTMAPTSTTWQALSTTEVVCGVRRECNVSTGEEYVVTDGSPLVDRQCAPVTVCGGGEVEVSAPSRYADRVCVATTPEPTVGPADVGRSGTSAQGGALTIAGVAAALLILVALVVLIVVMRRQRRSEGPGGLKAEHATRLQSFENPMYEQREVVNPIFDAPEDLYADVFDLPGALAHDDAQGHYFDLDAYAGRPTLHNPLYEAGPEDADGGDESGYLMVNDEPEHGFAAEDGESEPDYDEPTTVQSRLARFEKPGHGAASDGEYLSVSNVARAPGAWDAPAAPSGVVRGDSEYLDVTGSVGDDFEEDAWSLGSGGERQGDDYMQVDAEPSADLVAHEQLMSQLYGASDVAGEADTHYAEVAAVNDDTYETMENIFGPGAR</sequence>
<dbReference type="InParanoid" id="A9VEF1"/>
<feature type="region of interest" description="Disordered" evidence="1">
    <location>
        <begin position="26"/>
        <end position="76"/>
    </location>
</feature>
<accession>A9VEF1</accession>
<dbReference type="KEGG" id="mbr:MONBRDRAFT_39387"/>
<evidence type="ECO:0000256" key="2">
    <source>
        <dbReference type="SAM" id="Phobius"/>
    </source>
</evidence>
<proteinExistence type="predicted"/>
<feature type="compositionally biased region" description="Low complexity" evidence="1">
    <location>
        <begin position="49"/>
        <end position="60"/>
    </location>
</feature>